<keyword evidence="2" id="KW-1185">Reference proteome</keyword>
<dbReference type="EMBL" id="FMVW01000002">
    <property type="protein sequence ID" value="SCZ32030.1"/>
    <property type="molecule type" value="Genomic_DNA"/>
</dbReference>
<proteinExistence type="predicted"/>
<dbReference type="Proteomes" id="UP000199347">
    <property type="component" value="Unassembled WGS sequence"/>
</dbReference>
<reference evidence="2" key="1">
    <citation type="submission" date="2016-10" db="EMBL/GenBank/DDBJ databases">
        <authorList>
            <person name="Varghese N."/>
            <person name="Submissions S."/>
        </authorList>
    </citation>
    <scope>NUCLEOTIDE SEQUENCE [LARGE SCALE GENOMIC DNA]</scope>
    <source>
        <strain evidence="2">DSM 2698</strain>
    </source>
</reference>
<dbReference type="OrthoDB" id="9884959at2"/>
<organism evidence="1 2">
    <name type="scientific">Afifella marina DSM 2698</name>
    <dbReference type="NCBI Taxonomy" id="1120955"/>
    <lineage>
        <taxon>Bacteria</taxon>
        <taxon>Pseudomonadati</taxon>
        <taxon>Pseudomonadota</taxon>
        <taxon>Alphaproteobacteria</taxon>
        <taxon>Hyphomicrobiales</taxon>
        <taxon>Afifellaceae</taxon>
        <taxon>Afifella</taxon>
    </lineage>
</organism>
<protein>
    <recommendedName>
        <fullName evidence="3">DUF1127 domain-containing protein</fullName>
    </recommendedName>
</protein>
<dbReference type="AlphaFoldDB" id="A0A1G5N5T5"/>
<accession>A0A1G5N5T5</accession>
<evidence type="ECO:0000313" key="2">
    <source>
        <dbReference type="Proteomes" id="UP000199347"/>
    </source>
</evidence>
<sequence>MSLTFDQSGHLAHRSRPALWRRILDRLMAARLAEAQHAVNLCLSKLDDDELARLGYRRTDLAAMRDRSSRF</sequence>
<evidence type="ECO:0000313" key="1">
    <source>
        <dbReference type="EMBL" id="SCZ32030.1"/>
    </source>
</evidence>
<gene>
    <name evidence="1" type="ORF">SAMN03080610_01461</name>
</gene>
<name>A0A1G5N5T5_AFIMA</name>
<evidence type="ECO:0008006" key="3">
    <source>
        <dbReference type="Google" id="ProtNLM"/>
    </source>
</evidence>
<dbReference type="RefSeq" id="WP_111328822.1">
    <property type="nucleotide sequence ID" value="NZ_FMVW01000002.1"/>
</dbReference>